<protein>
    <recommendedName>
        <fullName evidence="1">Aminoglycoside phosphotransferase domain-containing protein</fullName>
    </recommendedName>
</protein>
<evidence type="ECO:0000313" key="2">
    <source>
        <dbReference type="EMBL" id="CEL04894.1"/>
    </source>
</evidence>
<dbReference type="InterPro" id="IPR002575">
    <property type="entry name" value="Aminoglycoside_PTrfase"/>
</dbReference>
<dbReference type="OMA" id="GECRIFK"/>
<gene>
    <name evidence="2" type="ORF">ASPCAL06018</name>
</gene>
<feature type="domain" description="Aminoglycoside phosphotransferase" evidence="1">
    <location>
        <begin position="38"/>
        <end position="203"/>
    </location>
</feature>
<evidence type="ECO:0000313" key="3">
    <source>
        <dbReference type="Proteomes" id="UP000054771"/>
    </source>
</evidence>
<dbReference type="Proteomes" id="UP000054771">
    <property type="component" value="Unassembled WGS sequence"/>
</dbReference>
<accession>A0A0U5G2Q0</accession>
<dbReference type="OrthoDB" id="5327538at2759"/>
<dbReference type="Pfam" id="PF01636">
    <property type="entry name" value="APH"/>
    <property type="match status" value="1"/>
</dbReference>
<organism evidence="2 3">
    <name type="scientific">Aspergillus calidoustus</name>
    <dbReference type="NCBI Taxonomy" id="454130"/>
    <lineage>
        <taxon>Eukaryota</taxon>
        <taxon>Fungi</taxon>
        <taxon>Dikarya</taxon>
        <taxon>Ascomycota</taxon>
        <taxon>Pezizomycotina</taxon>
        <taxon>Eurotiomycetes</taxon>
        <taxon>Eurotiomycetidae</taxon>
        <taxon>Eurotiales</taxon>
        <taxon>Aspergillaceae</taxon>
        <taxon>Aspergillus</taxon>
        <taxon>Aspergillus subgen. Nidulantes</taxon>
    </lineage>
</organism>
<dbReference type="EMBL" id="CDMC01000004">
    <property type="protein sequence ID" value="CEL04894.1"/>
    <property type="molecule type" value="Genomic_DNA"/>
</dbReference>
<reference evidence="3" key="1">
    <citation type="journal article" date="2016" name="Genome Announc.">
        <title>Draft genome sequences of fungus Aspergillus calidoustus.</title>
        <authorList>
            <person name="Horn F."/>
            <person name="Linde J."/>
            <person name="Mattern D.J."/>
            <person name="Walther G."/>
            <person name="Guthke R."/>
            <person name="Scherlach K."/>
            <person name="Martin K."/>
            <person name="Brakhage A.A."/>
            <person name="Petzke L."/>
            <person name="Valiante V."/>
        </authorList>
    </citation>
    <scope>NUCLEOTIDE SEQUENCE [LARGE SCALE GENOMIC DNA]</scope>
    <source>
        <strain evidence="3">SF006504</strain>
    </source>
</reference>
<dbReference type="InterPro" id="IPR011009">
    <property type="entry name" value="Kinase-like_dom_sf"/>
</dbReference>
<proteinExistence type="predicted"/>
<name>A0A0U5G2Q0_ASPCI</name>
<sequence>MQQQSFYENTIPIAISQLRNDRQTPTLCRYFDGGQCRVFRVTFPDGESWDVRVALFVRHASRKLELEGFSWAARLQGCSLTFDNAIRYPFIALTWIPGRQLSWPDDFPTRPLRDKILEQVATMHVSLIECSKEARGSSLKHFTRIIQNKTRRVREGLLPELTEQDFSDQMNILPNVPLPGLDEAPFAVTHGDISPQNILTDAQYNVTGS</sequence>
<dbReference type="SUPFAM" id="SSF56112">
    <property type="entry name" value="Protein kinase-like (PK-like)"/>
    <property type="match status" value="1"/>
</dbReference>
<evidence type="ECO:0000259" key="1">
    <source>
        <dbReference type="Pfam" id="PF01636"/>
    </source>
</evidence>
<dbReference type="AlphaFoldDB" id="A0A0U5G2Q0"/>
<keyword evidence="3" id="KW-1185">Reference proteome</keyword>